<keyword evidence="2" id="KW-1133">Transmembrane helix</keyword>
<evidence type="ECO:0000256" key="1">
    <source>
        <dbReference type="SAM" id="MobiDB-lite"/>
    </source>
</evidence>
<sequence>MGNSDPGPNEPLSPYFPSDAPSLPGNGRRWFAILLSAMILSGAIYAFATAFL</sequence>
<reference evidence="3 4" key="1">
    <citation type="journal article" date="2019" name="Int. J. Syst. Evol. Microbiol.">
        <title>The Global Catalogue of Microorganisms (GCM) 10K type strain sequencing project: providing services to taxonomists for standard genome sequencing and annotation.</title>
        <authorList>
            <consortium name="The Broad Institute Genomics Platform"/>
            <consortium name="The Broad Institute Genome Sequencing Center for Infectious Disease"/>
            <person name="Wu L."/>
            <person name="Ma J."/>
        </authorList>
    </citation>
    <scope>NUCLEOTIDE SEQUENCE [LARGE SCALE GENOMIC DNA]</scope>
    <source>
        <strain evidence="3 4">YIM 94188</strain>
    </source>
</reference>
<evidence type="ECO:0000256" key="2">
    <source>
        <dbReference type="SAM" id="Phobius"/>
    </source>
</evidence>
<keyword evidence="2" id="KW-0472">Membrane</keyword>
<dbReference type="Proteomes" id="UP001596408">
    <property type="component" value="Unassembled WGS sequence"/>
</dbReference>
<keyword evidence="2" id="KW-0812">Transmembrane</keyword>
<protein>
    <submittedName>
        <fullName evidence="3">Uncharacterized protein</fullName>
    </submittedName>
</protein>
<name>A0ABD5U2Y7_9EURY</name>
<proteinExistence type="predicted"/>
<keyword evidence="4" id="KW-1185">Reference proteome</keyword>
<dbReference type="AlphaFoldDB" id="A0ABD5U2Y7"/>
<feature type="region of interest" description="Disordered" evidence="1">
    <location>
        <begin position="1"/>
        <end position="21"/>
    </location>
</feature>
<organism evidence="3 4">
    <name type="scientific">Halopelagius fulvigenes</name>
    <dbReference type="NCBI Taxonomy" id="1198324"/>
    <lineage>
        <taxon>Archaea</taxon>
        <taxon>Methanobacteriati</taxon>
        <taxon>Methanobacteriota</taxon>
        <taxon>Stenosarchaea group</taxon>
        <taxon>Halobacteria</taxon>
        <taxon>Halobacteriales</taxon>
        <taxon>Haloferacaceae</taxon>
    </lineage>
</organism>
<accession>A0ABD5U2Y7</accession>
<evidence type="ECO:0000313" key="3">
    <source>
        <dbReference type="EMBL" id="MFC6825898.1"/>
    </source>
</evidence>
<comment type="caution">
    <text evidence="3">The sequence shown here is derived from an EMBL/GenBank/DDBJ whole genome shotgun (WGS) entry which is preliminary data.</text>
</comment>
<feature type="transmembrane region" description="Helical" evidence="2">
    <location>
        <begin position="30"/>
        <end position="51"/>
    </location>
</feature>
<dbReference type="EMBL" id="JBHSXH010000015">
    <property type="protein sequence ID" value="MFC6825898.1"/>
    <property type="molecule type" value="Genomic_DNA"/>
</dbReference>
<evidence type="ECO:0000313" key="4">
    <source>
        <dbReference type="Proteomes" id="UP001596408"/>
    </source>
</evidence>
<gene>
    <name evidence="3" type="ORF">ACFQEV_12965</name>
</gene>
<dbReference type="RefSeq" id="WP_379696693.1">
    <property type="nucleotide sequence ID" value="NZ_JBHSXH010000015.1"/>
</dbReference>